<dbReference type="SUPFAM" id="SSF53807">
    <property type="entry name" value="Helical backbone' metal receptor"/>
    <property type="match status" value="1"/>
</dbReference>
<feature type="signal peptide" evidence="1">
    <location>
        <begin position="1"/>
        <end position="27"/>
    </location>
</feature>
<dbReference type="STRING" id="1030841.HMPREF9370_1657"/>
<feature type="chain" id="PRO_5003462253" evidence="1">
    <location>
        <begin position="28"/>
        <end position="270"/>
    </location>
</feature>
<dbReference type="PROSITE" id="PS50983">
    <property type="entry name" value="FE_B12_PBP"/>
    <property type="match status" value="1"/>
</dbReference>
<dbReference type="PATRIC" id="fig|1030841.3.peg.1646"/>
<dbReference type="InterPro" id="IPR050902">
    <property type="entry name" value="ABC_Transporter_SBP"/>
</dbReference>
<feature type="domain" description="Fe/B12 periplasmic-binding" evidence="2">
    <location>
        <begin position="29"/>
        <end position="270"/>
    </location>
</feature>
<proteinExistence type="predicted"/>
<evidence type="ECO:0000313" key="4">
    <source>
        <dbReference type="Proteomes" id="UP000005336"/>
    </source>
</evidence>
<reference evidence="3 4" key="1">
    <citation type="submission" date="2011-06" db="EMBL/GenBank/DDBJ databases">
        <authorList>
            <person name="Muzny D."/>
            <person name="Qin X."/>
            <person name="Deng J."/>
            <person name="Jiang H."/>
            <person name="Liu Y."/>
            <person name="Qu J."/>
            <person name="Song X.-Z."/>
            <person name="Zhang L."/>
            <person name="Thornton R."/>
            <person name="Coyle M."/>
            <person name="Francisco L."/>
            <person name="Jackson L."/>
            <person name="Javaid M."/>
            <person name="Korchina V."/>
            <person name="Kovar C."/>
            <person name="Mata R."/>
            <person name="Mathew T."/>
            <person name="Ngo R."/>
            <person name="Nguyen L."/>
            <person name="Nguyen N."/>
            <person name="Okwuonu G."/>
            <person name="Ongeri F."/>
            <person name="Pham C."/>
            <person name="Simmons D."/>
            <person name="Wilczek-Boney K."/>
            <person name="Hale W."/>
            <person name="Jakkamsetti A."/>
            <person name="Pham P."/>
            <person name="Ruth R."/>
            <person name="San Lucas F."/>
            <person name="Warren J."/>
            <person name="Zhang J."/>
            <person name="Zhao Z."/>
            <person name="Zhou C."/>
            <person name="Zhu D."/>
            <person name="Lee S."/>
            <person name="Bess C."/>
            <person name="Blankenburg K."/>
            <person name="Forbes L."/>
            <person name="Fu Q."/>
            <person name="Gubbala S."/>
            <person name="Hirani K."/>
            <person name="Jayaseelan J.C."/>
            <person name="Lara F."/>
            <person name="Munidasa M."/>
            <person name="Palculict T."/>
            <person name="Patil S."/>
            <person name="Pu L.-L."/>
            <person name="Saada N."/>
            <person name="Tang L."/>
            <person name="Weissenberger G."/>
            <person name="Zhu Y."/>
            <person name="Hemphill L."/>
            <person name="Shang Y."/>
            <person name="Youmans B."/>
            <person name="Ayvaz T."/>
            <person name="Ross M."/>
            <person name="Santibanez J."/>
            <person name="Aqrawi P."/>
            <person name="Gross S."/>
            <person name="Joshi V."/>
            <person name="Fowler G."/>
            <person name="Nazareth L."/>
            <person name="Reid J."/>
            <person name="Worley K."/>
            <person name="Petrosino J."/>
            <person name="Highlander S."/>
            <person name="Gibbs R."/>
        </authorList>
    </citation>
    <scope>NUCLEOTIDE SEQUENCE [LARGE SCALE GENOMIC DNA]</scope>
    <source>
        <strain evidence="3 4">9715</strain>
    </source>
</reference>
<sequence>MSQKEKHMKKTIFAAAVLCAALQTAYAQRIVVMSPDVADIVVALGATNEIVARDQTVQNPILKSKPSIGIHRQLTVEPIIAAKPDVAIGSWMVQPATIFANLKKAGVNAVNVAPDDSIAAYPQSIRAVGKLINKTAQADALAGKWQADMKQQPQNGKRYLFSYDGRIVAGKNTAADEIIKRAGGINAAANLDGMKPLNREAWIAAKPDVIIIADHHEKLIGGVKQFAARPEIAGSNAAKNGKIYLWKANDMFRYGLDTPQVVKKLNGLAK</sequence>
<dbReference type="Pfam" id="PF01497">
    <property type="entry name" value="Peripla_BP_2"/>
    <property type="match status" value="1"/>
</dbReference>
<gene>
    <name evidence="3" type="primary">hmuT</name>
    <name evidence="3" type="ORF">HMPREF9370_1657</name>
</gene>
<dbReference type="HOGENOM" id="CLU_038034_6_2_4"/>
<name>G4CRE7_9NEIS</name>
<organism evidence="3 4">
    <name type="scientific">Neisseria wadsworthii 9715</name>
    <dbReference type="NCBI Taxonomy" id="1030841"/>
    <lineage>
        <taxon>Bacteria</taxon>
        <taxon>Pseudomonadati</taxon>
        <taxon>Pseudomonadota</taxon>
        <taxon>Betaproteobacteria</taxon>
        <taxon>Neisseriales</taxon>
        <taxon>Neisseriaceae</taxon>
        <taxon>Neisseria</taxon>
    </lineage>
</organism>
<accession>G4CRE7</accession>
<dbReference type="InterPro" id="IPR002491">
    <property type="entry name" value="ABC_transptr_periplasmic_BD"/>
</dbReference>
<dbReference type="PANTHER" id="PTHR30535:SF4">
    <property type="entry name" value="HEMIN-BINDING PERIPLASMIC PROTEIN HMUT"/>
    <property type="match status" value="1"/>
</dbReference>
<evidence type="ECO:0000313" key="3">
    <source>
        <dbReference type="EMBL" id="EGZ45367.1"/>
    </source>
</evidence>
<dbReference type="EMBL" id="AGAZ01000060">
    <property type="protein sequence ID" value="EGZ45367.1"/>
    <property type="molecule type" value="Genomic_DNA"/>
</dbReference>
<dbReference type="Gene3D" id="3.40.50.1980">
    <property type="entry name" value="Nitrogenase molybdenum iron protein domain"/>
    <property type="match status" value="2"/>
</dbReference>
<keyword evidence="1" id="KW-0732">Signal</keyword>
<evidence type="ECO:0000259" key="2">
    <source>
        <dbReference type="PROSITE" id="PS50983"/>
    </source>
</evidence>
<comment type="caution">
    <text evidence="3">The sequence shown here is derived from an EMBL/GenBank/DDBJ whole genome shotgun (WGS) entry which is preliminary data.</text>
</comment>
<keyword evidence="4" id="KW-1185">Reference proteome</keyword>
<dbReference type="PANTHER" id="PTHR30535">
    <property type="entry name" value="VITAMIN B12-BINDING PROTEIN"/>
    <property type="match status" value="1"/>
</dbReference>
<evidence type="ECO:0000256" key="1">
    <source>
        <dbReference type="SAM" id="SignalP"/>
    </source>
</evidence>
<protein>
    <submittedName>
        <fullName evidence="3">Heme ABC superfamily ATP binding cassette transporter, binding protein</fullName>
    </submittedName>
</protein>
<dbReference type="Proteomes" id="UP000005336">
    <property type="component" value="Unassembled WGS sequence"/>
</dbReference>
<dbReference type="AlphaFoldDB" id="G4CRE7"/>